<dbReference type="OrthoDB" id="799900at2"/>
<name>A0A556MIL2_9SPHI</name>
<accession>A0A556MIL2</accession>
<organism evidence="1 2">
    <name type="scientific">Mucilaginibacter corticis</name>
    <dbReference type="NCBI Taxonomy" id="2597670"/>
    <lineage>
        <taxon>Bacteria</taxon>
        <taxon>Pseudomonadati</taxon>
        <taxon>Bacteroidota</taxon>
        <taxon>Sphingobacteriia</taxon>
        <taxon>Sphingobacteriales</taxon>
        <taxon>Sphingobacteriaceae</taxon>
        <taxon>Mucilaginibacter</taxon>
    </lineage>
</organism>
<dbReference type="EMBL" id="VLPK01000003">
    <property type="protein sequence ID" value="TSJ39699.1"/>
    <property type="molecule type" value="Genomic_DNA"/>
</dbReference>
<evidence type="ECO:0000313" key="1">
    <source>
        <dbReference type="EMBL" id="TSJ39699.1"/>
    </source>
</evidence>
<proteinExistence type="predicted"/>
<dbReference type="AlphaFoldDB" id="A0A556MIL2"/>
<keyword evidence="2" id="KW-1185">Reference proteome</keyword>
<gene>
    <name evidence="1" type="ORF">FO440_18345</name>
</gene>
<evidence type="ECO:0000313" key="2">
    <source>
        <dbReference type="Proteomes" id="UP000318733"/>
    </source>
</evidence>
<sequence length="91" mass="10508">MEIKQRNPLDWYRLTESASSILNGLVALAGRESFLESKKLNPDQKRLNELKALGDEAIKELRNTENFKSLEKMEAIISNYSLILQDEKKKL</sequence>
<dbReference type="Proteomes" id="UP000318733">
    <property type="component" value="Unassembled WGS sequence"/>
</dbReference>
<comment type="caution">
    <text evidence="1">The sequence shown here is derived from an EMBL/GenBank/DDBJ whole genome shotgun (WGS) entry which is preliminary data.</text>
</comment>
<reference evidence="1 2" key="1">
    <citation type="submission" date="2019-07" db="EMBL/GenBank/DDBJ databases">
        <authorList>
            <person name="Huq M.A."/>
        </authorList>
    </citation>
    <scope>NUCLEOTIDE SEQUENCE [LARGE SCALE GENOMIC DNA]</scope>
    <source>
        <strain evidence="1 2">MAH-19</strain>
    </source>
</reference>
<protein>
    <submittedName>
        <fullName evidence="1">Uncharacterized protein</fullName>
    </submittedName>
</protein>
<dbReference type="RefSeq" id="WP_144249736.1">
    <property type="nucleotide sequence ID" value="NZ_VLPK01000003.1"/>
</dbReference>